<dbReference type="GO" id="GO:0046872">
    <property type="term" value="F:metal ion binding"/>
    <property type="evidence" value="ECO:0007669"/>
    <property type="project" value="UniProtKB-KW"/>
</dbReference>
<sequence>MPYPAYARSERLADGAMHVIGVAGAIIGAAFLLMVTAEASDAGTRAALAVYGAALVATFLASACYHMTPWEGPRPILRRIDHAAIYLKIAGTYTPLAVLIGSGLAYLVLTVIWGLAAFGMVRKLFFWRTPGRADWVFYMVMGWLAVLLLSSLVPMVPGAALALMVAGGLLYTLGVVFYLWESLKFANAIWHFFVLIASACFFAAIAVALPGTAL</sequence>
<evidence type="ECO:0000256" key="3">
    <source>
        <dbReference type="ARBA" id="ARBA00022989"/>
    </source>
</evidence>
<evidence type="ECO:0000256" key="1">
    <source>
        <dbReference type="ARBA" id="ARBA00004141"/>
    </source>
</evidence>
<comment type="caution">
    <text evidence="7">The sequence shown here is derived from an EMBL/GenBank/DDBJ whole genome shotgun (WGS) entry which is preliminary data.</text>
</comment>
<evidence type="ECO:0000256" key="5">
    <source>
        <dbReference type="PIRSR" id="PIRSR604254-1"/>
    </source>
</evidence>
<protein>
    <submittedName>
        <fullName evidence="7">Hemolysin III</fullName>
    </submittedName>
</protein>
<keyword evidence="5" id="KW-0862">Zinc</keyword>
<organism evidence="7 8">
    <name type="scientific">Thalassococcus profundi</name>
    <dbReference type="NCBI Taxonomy" id="2282382"/>
    <lineage>
        <taxon>Bacteria</taxon>
        <taxon>Pseudomonadati</taxon>
        <taxon>Pseudomonadota</taxon>
        <taxon>Alphaproteobacteria</taxon>
        <taxon>Rhodobacterales</taxon>
        <taxon>Roseobacteraceae</taxon>
        <taxon>Thalassococcus</taxon>
    </lineage>
</organism>
<comment type="subcellular location">
    <subcellularLocation>
        <location evidence="1">Membrane</location>
        <topology evidence="1">Multi-pass membrane protein</topology>
    </subcellularLocation>
</comment>
<dbReference type="InterPro" id="IPR004254">
    <property type="entry name" value="AdipoR/HlyIII-related"/>
</dbReference>
<feature type="binding site" evidence="5">
    <location>
        <position position="191"/>
    </location>
    <ligand>
        <name>Zn(2+)</name>
        <dbReference type="ChEBI" id="CHEBI:29105"/>
    </ligand>
</feature>
<feature type="transmembrane region" description="Helical" evidence="6">
    <location>
        <begin position="48"/>
        <end position="68"/>
    </location>
</feature>
<keyword evidence="5" id="KW-0479">Metal-binding</keyword>
<evidence type="ECO:0000256" key="6">
    <source>
        <dbReference type="SAM" id="Phobius"/>
    </source>
</evidence>
<gene>
    <name evidence="7" type="ORF">DU478_07925</name>
</gene>
<reference evidence="7 8" key="1">
    <citation type="submission" date="2018-07" db="EMBL/GenBank/DDBJ databases">
        <title>Thalassococcus profundi sp. nov., a marine bacterium isolated from deep seawater of Okinawa Trough.</title>
        <authorList>
            <person name="Yu M."/>
        </authorList>
    </citation>
    <scope>NUCLEOTIDE SEQUENCE [LARGE SCALE GENOMIC DNA]</scope>
    <source>
        <strain evidence="7 8">WRAS1</strain>
    </source>
</reference>
<feature type="transmembrane region" description="Helical" evidence="6">
    <location>
        <begin position="192"/>
        <end position="213"/>
    </location>
</feature>
<evidence type="ECO:0000313" key="7">
    <source>
        <dbReference type="EMBL" id="RDD66964.1"/>
    </source>
</evidence>
<dbReference type="Pfam" id="PF03006">
    <property type="entry name" value="HlyIII"/>
    <property type="match status" value="1"/>
</dbReference>
<feature type="transmembrane region" description="Helical" evidence="6">
    <location>
        <begin position="133"/>
        <end position="153"/>
    </location>
</feature>
<evidence type="ECO:0000256" key="4">
    <source>
        <dbReference type="ARBA" id="ARBA00023136"/>
    </source>
</evidence>
<feature type="transmembrane region" description="Helical" evidence="6">
    <location>
        <begin position="159"/>
        <end position="180"/>
    </location>
</feature>
<dbReference type="PANTHER" id="PTHR20855">
    <property type="entry name" value="ADIPOR/PROGESTIN RECEPTOR-RELATED"/>
    <property type="match status" value="1"/>
</dbReference>
<dbReference type="OrthoDB" id="9813689at2"/>
<dbReference type="GO" id="GO:0016020">
    <property type="term" value="C:membrane"/>
    <property type="evidence" value="ECO:0007669"/>
    <property type="project" value="UniProtKB-SubCell"/>
</dbReference>
<evidence type="ECO:0000256" key="2">
    <source>
        <dbReference type="ARBA" id="ARBA00022692"/>
    </source>
</evidence>
<keyword evidence="2 6" id="KW-0812">Transmembrane</keyword>
<keyword evidence="3 6" id="KW-1133">Transmembrane helix</keyword>
<evidence type="ECO:0000313" key="8">
    <source>
        <dbReference type="Proteomes" id="UP000253977"/>
    </source>
</evidence>
<name>A0A369TQH0_9RHOB</name>
<proteinExistence type="predicted"/>
<dbReference type="EMBL" id="QPMK01000004">
    <property type="protein sequence ID" value="RDD66964.1"/>
    <property type="molecule type" value="Genomic_DNA"/>
</dbReference>
<keyword evidence="8" id="KW-1185">Reference proteome</keyword>
<dbReference type="PANTHER" id="PTHR20855:SF3">
    <property type="entry name" value="LD03007P"/>
    <property type="match status" value="1"/>
</dbReference>
<keyword evidence="4 6" id="KW-0472">Membrane</keyword>
<feature type="transmembrane region" description="Helical" evidence="6">
    <location>
        <begin position="96"/>
        <end position="121"/>
    </location>
</feature>
<dbReference type="RefSeq" id="WP_114510510.1">
    <property type="nucleotide sequence ID" value="NZ_QPMK01000004.1"/>
</dbReference>
<feature type="binding site" evidence="5">
    <location>
        <position position="66"/>
    </location>
    <ligand>
        <name>Zn(2+)</name>
        <dbReference type="ChEBI" id="CHEBI:29105"/>
    </ligand>
</feature>
<dbReference type="Proteomes" id="UP000253977">
    <property type="component" value="Unassembled WGS sequence"/>
</dbReference>
<feature type="transmembrane region" description="Helical" evidence="6">
    <location>
        <begin position="15"/>
        <end position="36"/>
    </location>
</feature>
<dbReference type="AlphaFoldDB" id="A0A369TQH0"/>
<accession>A0A369TQH0</accession>